<dbReference type="InterPro" id="IPR036890">
    <property type="entry name" value="HATPase_C_sf"/>
</dbReference>
<dbReference type="OrthoDB" id="5184914at2"/>
<proteinExistence type="predicted"/>
<keyword evidence="1" id="KW-0723">Serine/threonine-protein kinase</keyword>
<dbReference type="Gene3D" id="3.30.565.10">
    <property type="entry name" value="Histidine kinase-like ATPase, C-terminal domain"/>
    <property type="match status" value="1"/>
</dbReference>
<dbReference type="GO" id="GO:0004674">
    <property type="term" value="F:protein serine/threonine kinase activity"/>
    <property type="evidence" value="ECO:0007669"/>
    <property type="project" value="UniProtKB-KW"/>
</dbReference>
<keyword evidence="1" id="KW-0418">Kinase</keyword>
<keyword evidence="4" id="KW-1185">Reference proteome</keyword>
<dbReference type="PANTHER" id="PTHR35526">
    <property type="entry name" value="ANTI-SIGMA-F FACTOR RSBW-RELATED"/>
    <property type="match status" value="1"/>
</dbReference>
<dbReference type="RefSeq" id="WP_048630967.1">
    <property type="nucleotide sequence ID" value="NZ_CVQQ01000002.1"/>
</dbReference>
<feature type="domain" description="Histidine kinase/HSP90-like ATPase" evidence="2">
    <location>
        <begin position="21"/>
        <end position="142"/>
    </location>
</feature>
<organism evidence="3 4">
    <name type="scientific">Mycolicibacterium aurum</name>
    <name type="common">Mycobacterium aurum</name>
    <dbReference type="NCBI Taxonomy" id="1791"/>
    <lineage>
        <taxon>Bacteria</taxon>
        <taxon>Bacillati</taxon>
        <taxon>Actinomycetota</taxon>
        <taxon>Actinomycetes</taxon>
        <taxon>Mycobacteriales</taxon>
        <taxon>Mycobacteriaceae</taxon>
        <taxon>Mycolicibacterium</taxon>
    </lineage>
</organism>
<reference evidence="3 4" key="1">
    <citation type="submission" date="2018-12" db="EMBL/GenBank/DDBJ databases">
        <authorList>
            <consortium name="Pathogen Informatics"/>
        </authorList>
    </citation>
    <scope>NUCLEOTIDE SEQUENCE [LARGE SCALE GENOMIC DNA]</scope>
    <source>
        <strain evidence="3 4">NCTC10437</strain>
    </source>
</reference>
<sequence length="148" mass="16527">MIDSMPPSEVANDERFERFGFDANAAAVARVRQDFSEWLKKVFAIDEVRCSDVVLAINEALANSAEFAYLLADQPGTIDIQVIYDADAHTLSACISDRGTWRQRQVEPAPRTRGRGIPLMETLSDDAAIEPSQSGTTVRLEWRGINRR</sequence>
<dbReference type="EMBL" id="LR134356">
    <property type="protein sequence ID" value="VEG55199.1"/>
    <property type="molecule type" value="Genomic_DNA"/>
</dbReference>
<evidence type="ECO:0000313" key="4">
    <source>
        <dbReference type="Proteomes" id="UP000279306"/>
    </source>
</evidence>
<dbReference type="KEGG" id="mauu:NCTC10437_02866"/>
<gene>
    <name evidence="3" type="ORF">NCTC10437_02866</name>
</gene>
<protein>
    <submittedName>
        <fullName evidence="3">Putative anti-sigma regulatory factor</fullName>
    </submittedName>
</protein>
<evidence type="ECO:0000256" key="1">
    <source>
        <dbReference type="ARBA" id="ARBA00022527"/>
    </source>
</evidence>
<dbReference type="PANTHER" id="PTHR35526:SF3">
    <property type="entry name" value="ANTI-SIGMA-F FACTOR RSBW"/>
    <property type="match status" value="1"/>
</dbReference>
<dbReference type="CDD" id="cd16936">
    <property type="entry name" value="HATPase_RsbW-like"/>
    <property type="match status" value="1"/>
</dbReference>
<dbReference type="Proteomes" id="UP000279306">
    <property type="component" value="Chromosome"/>
</dbReference>
<accession>A0A448IS14</accession>
<dbReference type="Pfam" id="PF13581">
    <property type="entry name" value="HATPase_c_2"/>
    <property type="match status" value="1"/>
</dbReference>
<dbReference type="InterPro" id="IPR003594">
    <property type="entry name" value="HATPase_dom"/>
</dbReference>
<name>A0A448IS14_MYCAU</name>
<dbReference type="AlphaFoldDB" id="A0A448IS14"/>
<keyword evidence="1" id="KW-0808">Transferase</keyword>
<dbReference type="InterPro" id="IPR050267">
    <property type="entry name" value="Anti-sigma-factor_SerPK"/>
</dbReference>
<dbReference type="STRING" id="1791.GCA_001049355_01003"/>
<evidence type="ECO:0000313" key="3">
    <source>
        <dbReference type="EMBL" id="VEG55199.1"/>
    </source>
</evidence>
<evidence type="ECO:0000259" key="2">
    <source>
        <dbReference type="Pfam" id="PF13581"/>
    </source>
</evidence>